<dbReference type="GO" id="GO:0003735">
    <property type="term" value="F:structural constituent of ribosome"/>
    <property type="evidence" value="ECO:0007669"/>
    <property type="project" value="InterPro"/>
</dbReference>
<dbReference type="OrthoDB" id="366214at2759"/>
<evidence type="ECO:0000256" key="5">
    <source>
        <dbReference type="ARBA" id="ARBA00023274"/>
    </source>
</evidence>
<evidence type="ECO:0000256" key="3">
    <source>
        <dbReference type="ARBA" id="ARBA00022980"/>
    </source>
</evidence>
<dbReference type="STRING" id="8355.A0A1L8F0J1"/>
<dbReference type="InterPro" id="IPR001848">
    <property type="entry name" value="Ribosomal_uS10"/>
</dbReference>
<dbReference type="KEGG" id="xla:108699828"/>
<dbReference type="SMART" id="SM01403">
    <property type="entry name" value="Ribosomal_S10"/>
    <property type="match status" value="1"/>
</dbReference>
<dbReference type="Bgee" id="108699828">
    <property type="expression patterns" value="Expressed in gastrula and 19 other cell types or tissues"/>
</dbReference>
<evidence type="ECO:0000313" key="9">
    <source>
        <dbReference type="Proteomes" id="UP000186698"/>
    </source>
</evidence>
<evidence type="ECO:0000259" key="8">
    <source>
        <dbReference type="SMART" id="SM01403"/>
    </source>
</evidence>
<dbReference type="OMA" id="IRWVQPA"/>
<evidence type="ECO:0000256" key="2">
    <source>
        <dbReference type="ARBA" id="ARBA00007102"/>
    </source>
</evidence>
<dbReference type="RefSeq" id="XP_018087920.1">
    <property type="nucleotide sequence ID" value="XM_018232431.2"/>
</dbReference>
<proteinExistence type="inferred from homology"/>
<dbReference type="GO" id="GO:0005739">
    <property type="term" value="C:mitochondrion"/>
    <property type="evidence" value="ECO:0000318"/>
    <property type="project" value="GO_Central"/>
</dbReference>
<protein>
    <recommendedName>
        <fullName evidence="6">Small ribosomal subunit protein uS10m</fullName>
    </recommendedName>
    <alternativeName>
        <fullName evidence="7">28S ribosomal protein S10, mitochondrial</fullName>
    </alternativeName>
</protein>
<organism evidence="9 10">
    <name type="scientific">Xenopus laevis</name>
    <name type="common">African clawed frog</name>
    <dbReference type="NCBI Taxonomy" id="8355"/>
    <lineage>
        <taxon>Eukaryota</taxon>
        <taxon>Metazoa</taxon>
        <taxon>Chordata</taxon>
        <taxon>Craniata</taxon>
        <taxon>Vertebrata</taxon>
        <taxon>Euteleostomi</taxon>
        <taxon>Amphibia</taxon>
        <taxon>Batrachia</taxon>
        <taxon>Anura</taxon>
        <taxon>Pipoidea</taxon>
        <taxon>Pipidae</taxon>
        <taxon>Xenopodinae</taxon>
        <taxon>Xenopus</taxon>
        <taxon>Xenopus</taxon>
    </lineage>
</organism>
<dbReference type="PaxDb" id="8355-A0A1L8F0J1"/>
<feature type="domain" description="Small ribosomal subunit protein uS10" evidence="8">
    <location>
        <begin position="80"/>
        <end position="177"/>
    </location>
</feature>
<dbReference type="SUPFAM" id="SSF54999">
    <property type="entry name" value="Ribosomal protein S10"/>
    <property type="match status" value="1"/>
</dbReference>
<dbReference type="CTD" id="108699828"/>
<sequence>MSARRGFVLLNQCTLNVLRYQALRTISSHFSTVSGISRYSHLLYSGNTLSARIHSEAFQSRVKNLISTTDEPDTLYKKIEVLAKCHDKTVLDSYEYFAVLAAKELGINVEKVHEPKRKIERFTLLKSVHIFKKHRAQYEMRTHYRCFELKHLTGSTADVYLEYIQRNLPEGVALEITKTTLEKLPDHVRYPVWDTLPEDENTKSS</sequence>
<name>A0A1L8F0J1_XENLA</name>
<comment type="subcellular location">
    <subcellularLocation>
        <location evidence="1">Mitochondrion</location>
    </subcellularLocation>
</comment>
<dbReference type="InterPro" id="IPR036838">
    <property type="entry name" value="Ribosomal_uS10_dom_sf"/>
</dbReference>
<dbReference type="HAMAP" id="MF_00508">
    <property type="entry name" value="Ribosomal_uS10"/>
    <property type="match status" value="1"/>
</dbReference>
<dbReference type="GeneID" id="108699828"/>
<dbReference type="GO" id="GO:0006412">
    <property type="term" value="P:translation"/>
    <property type="evidence" value="ECO:0007669"/>
    <property type="project" value="InterPro"/>
</dbReference>
<keyword evidence="5" id="KW-0687">Ribonucleoprotein</keyword>
<evidence type="ECO:0000256" key="4">
    <source>
        <dbReference type="ARBA" id="ARBA00023128"/>
    </source>
</evidence>
<dbReference type="AlphaFoldDB" id="A0A1L8F0J1"/>
<keyword evidence="3 10" id="KW-0689">Ribosomal protein</keyword>
<keyword evidence="9" id="KW-1185">Reference proteome</keyword>
<dbReference type="PANTHER" id="PTHR13334:SF4">
    <property type="entry name" value="SMALL RIBOSOMAL SUBUNIT PROTEIN US10M"/>
    <property type="match status" value="1"/>
</dbReference>
<dbReference type="FunFam" id="3.30.70.600:FF:000005">
    <property type="entry name" value="28S ribosomal protein S10, mitochondrial"/>
    <property type="match status" value="1"/>
</dbReference>
<evidence type="ECO:0000256" key="7">
    <source>
        <dbReference type="ARBA" id="ARBA00035544"/>
    </source>
</evidence>
<evidence type="ECO:0000313" key="10">
    <source>
        <dbReference type="RefSeq" id="XP_018087920.1"/>
    </source>
</evidence>
<keyword evidence="4" id="KW-0496">Mitochondrion</keyword>
<dbReference type="Proteomes" id="UP000186698">
    <property type="component" value="Chromosome 8S"/>
</dbReference>
<evidence type="ECO:0000256" key="6">
    <source>
        <dbReference type="ARBA" id="ARBA00035261"/>
    </source>
</evidence>
<dbReference type="InterPro" id="IPR040055">
    <property type="entry name" value="Ribosomal_uS10m"/>
</dbReference>
<dbReference type="Gene3D" id="3.30.70.600">
    <property type="entry name" value="Ribosomal protein S10 domain"/>
    <property type="match status" value="1"/>
</dbReference>
<accession>A0A1L8F0J1</accession>
<evidence type="ECO:0000256" key="1">
    <source>
        <dbReference type="ARBA" id="ARBA00004173"/>
    </source>
</evidence>
<dbReference type="PANTHER" id="PTHR13334">
    <property type="entry name" value="MITOCHONDRIAL 28S RIBOSOMAL PROTEIN S10"/>
    <property type="match status" value="1"/>
</dbReference>
<gene>
    <name evidence="10" type="primary">mrps10.S</name>
</gene>
<dbReference type="InterPro" id="IPR027486">
    <property type="entry name" value="Ribosomal_uS10_dom"/>
</dbReference>
<dbReference type="Pfam" id="PF00338">
    <property type="entry name" value="Ribosomal_S10"/>
    <property type="match status" value="1"/>
</dbReference>
<reference evidence="10" key="1">
    <citation type="submission" date="2025-08" db="UniProtKB">
        <authorList>
            <consortium name="RefSeq"/>
        </authorList>
    </citation>
    <scope>IDENTIFICATION</scope>
    <source>
        <strain evidence="10">J_2021</strain>
        <tissue evidence="10">Erythrocytes</tissue>
    </source>
</reference>
<comment type="similarity">
    <text evidence="2">Belongs to the universal ribosomal protein uS10 family.</text>
</comment>
<dbReference type="GO" id="GO:0005763">
    <property type="term" value="C:mitochondrial small ribosomal subunit"/>
    <property type="evidence" value="ECO:0007669"/>
    <property type="project" value="InterPro"/>
</dbReference>